<dbReference type="AlphaFoldDB" id="A0AA48QWE7"/>
<feature type="compositionally biased region" description="Basic and acidic residues" evidence="1">
    <location>
        <begin position="359"/>
        <end position="380"/>
    </location>
</feature>
<evidence type="ECO:0000313" key="3">
    <source>
        <dbReference type="Proteomes" id="UP001233271"/>
    </source>
</evidence>
<dbReference type="RefSeq" id="XP_060457578.1">
    <property type="nucleotide sequence ID" value="XM_060601046.1"/>
</dbReference>
<proteinExistence type="predicted"/>
<reference evidence="2" key="1">
    <citation type="journal article" date="2023" name="BMC Genomics">
        <title>Chromosome-level genome assemblies of Cutaneotrichosporon spp. (Trichosporonales, Basidiomycota) reveal imbalanced evolution between nucleotide sequences and chromosome synteny.</title>
        <authorList>
            <person name="Kobayashi Y."/>
            <person name="Kayamori A."/>
            <person name="Aoki K."/>
            <person name="Shiwa Y."/>
            <person name="Matsutani M."/>
            <person name="Fujita N."/>
            <person name="Sugita T."/>
            <person name="Iwasaki W."/>
            <person name="Tanaka N."/>
            <person name="Takashima M."/>
        </authorList>
    </citation>
    <scope>NUCLEOTIDE SEQUENCE</scope>
    <source>
        <strain evidence="2">HIS019</strain>
    </source>
</reference>
<gene>
    <name evidence="2" type="ORF">CcaverHIS019_0411330</name>
</gene>
<dbReference type="EMBL" id="AP028215">
    <property type="protein sequence ID" value="BEI92313.1"/>
    <property type="molecule type" value="Genomic_DNA"/>
</dbReference>
<organism evidence="2 3">
    <name type="scientific">Cutaneotrichosporon cavernicola</name>
    <dbReference type="NCBI Taxonomy" id="279322"/>
    <lineage>
        <taxon>Eukaryota</taxon>
        <taxon>Fungi</taxon>
        <taxon>Dikarya</taxon>
        <taxon>Basidiomycota</taxon>
        <taxon>Agaricomycotina</taxon>
        <taxon>Tremellomycetes</taxon>
        <taxon>Trichosporonales</taxon>
        <taxon>Trichosporonaceae</taxon>
        <taxon>Cutaneotrichosporon</taxon>
    </lineage>
</organism>
<keyword evidence="3" id="KW-1185">Reference proteome</keyword>
<feature type="compositionally biased region" description="Basic and acidic residues" evidence="1">
    <location>
        <begin position="138"/>
        <end position="154"/>
    </location>
</feature>
<dbReference type="Proteomes" id="UP001233271">
    <property type="component" value="Chromosome 4"/>
</dbReference>
<feature type="compositionally biased region" description="Polar residues" evidence="1">
    <location>
        <begin position="314"/>
        <end position="326"/>
    </location>
</feature>
<accession>A0AA48QWE7</accession>
<feature type="compositionally biased region" description="Low complexity" evidence="1">
    <location>
        <begin position="205"/>
        <end position="221"/>
    </location>
</feature>
<feature type="compositionally biased region" description="Polar residues" evidence="1">
    <location>
        <begin position="174"/>
        <end position="186"/>
    </location>
</feature>
<protein>
    <submittedName>
        <fullName evidence="2">Uncharacterized protein</fullName>
    </submittedName>
</protein>
<feature type="region of interest" description="Disordered" evidence="1">
    <location>
        <begin position="76"/>
        <end position="380"/>
    </location>
</feature>
<feature type="compositionally biased region" description="Polar residues" evidence="1">
    <location>
        <begin position="291"/>
        <end position="304"/>
    </location>
</feature>
<dbReference type="GeneID" id="85496183"/>
<feature type="region of interest" description="Disordered" evidence="1">
    <location>
        <begin position="1"/>
        <end position="57"/>
    </location>
</feature>
<name>A0AA48QWE7_9TREE</name>
<feature type="compositionally biased region" description="Low complexity" evidence="1">
    <location>
        <begin position="155"/>
        <end position="164"/>
    </location>
</feature>
<feature type="compositionally biased region" description="Low complexity" evidence="1">
    <location>
        <begin position="329"/>
        <end position="344"/>
    </location>
</feature>
<dbReference type="KEGG" id="ccac:CcaHIS019_0411330"/>
<evidence type="ECO:0000313" key="2">
    <source>
        <dbReference type="EMBL" id="BEI92313.1"/>
    </source>
</evidence>
<sequence length="380" mass="40281">MPPTRVTISVRPAHPGAPKSRFGTPTVTLTPRAPSAPQPKHASGPLTANQKRKIVSMPMPTEELLSRTMVAQNSSIVDRCLSRVQPPSPPLKPGKRNSSQHTPAASPAPTGPINSNPYSPAIDLANNRSAVPSPQELARAERAEEEKARQKKENAAAARAAAALMRRRKALRSGRNSRMPSTSVTPATMIPPIQRAVGRERARSAEAAAAAARLAEDVSLATVELEDSASGPVSRSLKRTRSSGLGNITPGAAAVSINSPLRTVTAADEHTSTPEYEAPRKRSRLGETPRRGTSSPTGSETSLPDTGVRRSPRVSASLSPVEQTSAAMRRVVSATERSSARSTRGNSAAPRNASVGPESMRELSRRDTQPPSHMRDFTTS</sequence>
<feature type="compositionally biased region" description="Basic and acidic residues" evidence="1">
    <location>
        <begin position="267"/>
        <end position="290"/>
    </location>
</feature>
<evidence type="ECO:0000256" key="1">
    <source>
        <dbReference type="SAM" id="MobiDB-lite"/>
    </source>
</evidence>